<evidence type="ECO:0000313" key="2">
    <source>
        <dbReference type="Proteomes" id="UP000670463"/>
    </source>
</evidence>
<organism evidence="1 2">
    <name type="scientific">Leptospira interrogans serovar Icterohaemorrhagiae</name>
    <dbReference type="NCBI Taxonomy" id="90062"/>
    <lineage>
        <taxon>Bacteria</taxon>
        <taxon>Pseudomonadati</taxon>
        <taxon>Spirochaetota</taxon>
        <taxon>Spirochaetia</taxon>
        <taxon>Leptospirales</taxon>
        <taxon>Leptospiraceae</taxon>
        <taxon>Leptospira</taxon>
    </lineage>
</organism>
<evidence type="ECO:0000313" key="1">
    <source>
        <dbReference type="EMBL" id="MBO8017323.1"/>
    </source>
</evidence>
<dbReference type="NCBIfam" id="NF047669">
    <property type="entry name" value="LIC13354_fam"/>
    <property type="match status" value="1"/>
</dbReference>
<proteinExistence type="predicted"/>
<protein>
    <recommendedName>
        <fullName evidence="3">Lipoprotein</fullName>
    </recommendedName>
</protein>
<dbReference type="EMBL" id="JAGGCK010000039">
    <property type="protein sequence ID" value="MBO8017323.1"/>
    <property type="molecule type" value="Genomic_DNA"/>
</dbReference>
<gene>
    <name evidence="1" type="ORF">J6377_16245</name>
</gene>
<evidence type="ECO:0008006" key="3">
    <source>
        <dbReference type="Google" id="ProtNLM"/>
    </source>
</evidence>
<dbReference type="AlphaFoldDB" id="A0AAW4JYL3"/>
<reference evidence="1" key="1">
    <citation type="submission" date="2021-03" db="EMBL/GenBank/DDBJ databases">
        <title>Comparative genomic analysis of European sttrains of Leptospira interrogans serovars Copenhageni and Icterohaemorrhagiae.</title>
        <authorList>
            <person name="Arent Z."/>
            <person name="Gurgul A."/>
            <person name="Jasielczuk I."/>
            <person name="Pardyak L."/>
        </authorList>
    </citation>
    <scope>NUCLEOTIDE SEQUENCE</scope>
    <source>
        <strain evidence="1">X240</strain>
    </source>
</reference>
<name>A0AAW4JYL3_LEPIR</name>
<dbReference type="Proteomes" id="UP000670463">
    <property type="component" value="Unassembled WGS sequence"/>
</dbReference>
<comment type="caution">
    <text evidence="1">The sequence shown here is derived from an EMBL/GenBank/DDBJ whole genome shotgun (WGS) entry which is preliminary data.</text>
</comment>
<sequence>MGPRKAKSERGPSGNIHHKKIRFRLELFLKSVSNIPNLESIFSSTKKIIGDYMKRKPYWKILISTFLILGMMNCSQSKDDGNEDVLLLLGIAAQNYWEIEGTWNYFNGTKNYAGDLFNENGTTLVGQYIINKTQITREIKDTGFGGSKLIGNVMEIDRSKRVVYVQFTQDSSFSKGKFAWYRWTSKDGYYYICPDLSGVNNQNTLDQAKADNLDNFSDTTNMNAGCGLNSGFAPGPWSRLEIQTN</sequence>
<accession>A0AAW4JYL3</accession>